<evidence type="ECO:0000256" key="1">
    <source>
        <dbReference type="SAM" id="Coils"/>
    </source>
</evidence>
<evidence type="ECO:0000259" key="2">
    <source>
        <dbReference type="Pfam" id="PF13514"/>
    </source>
</evidence>
<feature type="coiled-coil region" evidence="1">
    <location>
        <begin position="181"/>
        <end position="239"/>
    </location>
</feature>
<accession>A0A072NPA6</accession>
<dbReference type="Proteomes" id="UP000027936">
    <property type="component" value="Unassembled WGS sequence"/>
</dbReference>
<proteinExistence type="predicted"/>
<dbReference type="InterPro" id="IPR027417">
    <property type="entry name" value="P-loop_NTPase"/>
</dbReference>
<gene>
    <name evidence="3" type="ORF">M670_01458</name>
</gene>
<dbReference type="OrthoDB" id="9764467at2"/>
<evidence type="ECO:0000313" key="4">
    <source>
        <dbReference type="Proteomes" id="UP000027936"/>
    </source>
</evidence>
<dbReference type="InterPro" id="IPR038734">
    <property type="entry name" value="YhaN_AAA"/>
</dbReference>
<reference evidence="3 4" key="1">
    <citation type="submission" date="2014-04" db="EMBL/GenBank/DDBJ databases">
        <title>Draft genome sequence of Bacillus azotoformans MEV2011, a (co-) denitrifying strain unable to grow in the presence of oxygen.</title>
        <authorList>
            <person name="Nielsen M."/>
            <person name="Schreiber L."/>
            <person name="Finster K."/>
            <person name="Schramm A."/>
        </authorList>
    </citation>
    <scope>NUCLEOTIDE SEQUENCE [LARGE SCALE GENOMIC DNA]</scope>
    <source>
        <strain evidence="3 4">MEV2011</strain>
    </source>
</reference>
<sequence length="1175" mass="136607">MRFNYLNLRAFGHFTDYEINFDPSKNFHLIYGLNEAGKSTALRSINHFLFGFPQQTLDAFLHGNTKLRIEGELQNTEGETVRYIRRKGKKNTIIDTNGNVLNESMIDGFLHGISDNHFTNMFALNHETLREGGESLLESGGNLGESLFSAASGISVLRKVFEDLEKKSADLYKKRGSTPELNKLLKEEKELRKEIAQYQLKVQDWKELERKYNNGKKEIESLIREVKILSSEREKLQRMKLTLPKIAKLRELRNKLLELGEVPALPDNIEELRKEMVQRLESAGKEKMKAEDEWEETKKELQEIAIPEGLLEQAALIDALYRELQSYQNNVKQAPMLEAERKLLEARVISFMKEIDSVHVRLDHIEKYRLRLAKKEKIRELCKDKPLLDQALETNEKERREIESDLKAKEEEYFSFPVPPNIEELENVIDIVKRAGDIEESLKLRIIDNNQTEQLLEEMVKQLPLWSGTYKELVEISVPVLAETIKKYEQGHTEILKNLEKTDEQFIIQTESISNYEEQIHHLEALTEIPSEEKLLSIRSHRDQGWKFIRTKLERGDLDEQAFNEFTNGKKIESVYENLVTDADAVADKMRSEAEKVGAKKKHLDDIKRCKDKIIELEQKKDELIKELADWQKSWDKLWESTSIKPLSPEEMREWVVKYGQIKGMFHGYEKEQKAIRELENKIAQYKQSLITVLASLVDVDQQKTLAELLQMAEKQQRKVNEDWNKRTRLDDSISGIKHRINNLSFRNKELYQKLENWKDQWLEAINGTNITDTTSVVVAEKIVHMYEECTKAYDELNGVEKKHNSILEQIAHYEERVHNLLKSTSLSYDGKAVDIVVSELNAKLGQAKEDKVRSKELSNHIKRLETAIREAVLEIDAAENYLNDLMMQAKCSSIEELEKVEVKFIGKKDYENRIRTLEEELIDIGGGLSLHEITKEVDQFDRDSIDVELEEINRKLSEIEPVRSELEQSHGVIKKEFEEKIQGNNTSSVLAEQKKESMHAKLADLTDQYIQIKLASTLLQKGIEYYRNQNQDPILKRASELFERLTLQSFSELIVDYNEKDQRVLMGVRDNGEKISIDGMSDGTIDQLYLSLRIASIEKYGNENEPIPFIVDDILVHFDDVRSKETLKILLELSKETQIIFFTHHSRLVEIMKELATQDQFQLTELNSKEAVNV</sequence>
<dbReference type="RefSeq" id="WP_035194511.1">
    <property type="nucleotide sequence ID" value="NZ_JJRY01000004.1"/>
</dbReference>
<comment type="caution">
    <text evidence="3">The sequence shown here is derived from an EMBL/GenBank/DDBJ whole genome shotgun (WGS) entry which is preliminary data.</text>
</comment>
<evidence type="ECO:0000313" key="3">
    <source>
        <dbReference type="EMBL" id="KEF39072.1"/>
    </source>
</evidence>
<feature type="coiled-coil region" evidence="1">
    <location>
        <begin position="855"/>
        <end position="889"/>
    </location>
</feature>
<dbReference type="PANTHER" id="PTHR41259:SF1">
    <property type="entry name" value="DOUBLE-STRAND BREAK REPAIR RAD50 ATPASE, PUTATIVE-RELATED"/>
    <property type="match status" value="1"/>
</dbReference>
<protein>
    <submittedName>
        <fullName evidence="3">AAA domain</fullName>
    </submittedName>
</protein>
<dbReference type="EMBL" id="JJRY01000004">
    <property type="protein sequence ID" value="KEF39072.1"/>
    <property type="molecule type" value="Genomic_DNA"/>
</dbReference>
<name>A0A072NPA6_SCHAZ</name>
<dbReference type="AlphaFoldDB" id="A0A072NPA6"/>
<dbReference type="Pfam" id="PF13514">
    <property type="entry name" value="AAA_27"/>
    <property type="match status" value="1"/>
</dbReference>
<dbReference type="SUPFAM" id="SSF52540">
    <property type="entry name" value="P-loop containing nucleoside triphosphate hydrolases"/>
    <property type="match status" value="2"/>
</dbReference>
<dbReference type="Gene3D" id="3.40.50.300">
    <property type="entry name" value="P-loop containing nucleotide triphosphate hydrolases"/>
    <property type="match status" value="2"/>
</dbReference>
<feature type="domain" description="YhaN AAA" evidence="2">
    <location>
        <begin position="1"/>
        <end position="205"/>
    </location>
</feature>
<dbReference type="PATRIC" id="fig|1348973.3.peg.1425"/>
<feature type="coiled-coil region" evidence="1">
    <location>
        <begin position="669"/>
        <end position="696"/>
    </location>
</feature>
<dbReference type="PANTHER" id="PTHR41259">
    <property type="entry name" value="DOUBLE-STRAND BREAK REPAIR RAD50 ATPASE, PUTATIVE-RELATED"/>
    <property type="match status" value="1"/>
</dbReference>
<keyword evidence="1" id="KW-0175">Coiled coil</keyword>
<feature type="coiled-coil region" evidence="1">
    <location>
        <begin position="273"/>
        <end position="330"/>
    </location>
</feature>
<feature type="coiled-coil region" evidence="1">
    <location>
        <begin position="600"/>
        <end position="634"/>
    </location>
</feature>
<organism evidence="3 4">
    <name type="scientific">Schinkia azotoformans MEV2011</name>
    <dbReference type="NCBI Taxonomy" id="1348973"/>
    <lineage>
        <taxon>Bacteria</taxon>
        <taxon>Bacillati</taxon>
        <taxon>Bacillota</taxon>
        <taxon>Bacilli</taxon>
        <taxon>Bacillales</taxon>
        <taxon>Bacillaceae</taxon>
        <taxon>Calidifontibacillus/Schinkia group</taxon>
        <taxon>Schinkia</taxon>
    </lineage>
</organism>